<dbReference type="eggNOG" id="ENOG5032RV7">
    <property type="taxonomic scope" value="Bacteria"/>
</dbReference>
<keyword evidence="2" id="KW-0732">Signal</keyword>
<accession>K9ZME9</accession>
<dbReference type="OrthoDB" id="513842at2"/>
<dbReference type="AlphaFoldDB" id="K9ZME9"/>
<organism evidence="3 4">
    <name type="scientific">Anabaena cylindrica (strain ATCC 27899 / PCC 7122)</name>
    <dbReference type="NCBI Taxonomy" id="272123"/>
    <lineage>
        <taxon>Bacteria</taxon>
        <taxon>Bacillati</taxon>
        <taxon>Cyanobacteriota</taxon>
        <taxon>Cyanophyceae</taxon>
        <taxon>Nostocales</taxon>
        <taxon>Nostocaceae</taxon>
        <taxon>Anabaena</taxon>
    </lineage>
</organism>
<sequence>MNRVINWLQNLRPFKVLTVFLAGALLFLAQACNRPTIAGQPPQPAGQPPNVQRYDPTKDYPISRYQGGMNNFSDVDPRARDAEKAAKIRADELIENAQKNNENKGIDSTEQYVRNYRQGTPFDERVKNLGEDVGSSAEELREGVTKGTKRGVENLQENVGSAAKDLTKNMQRGTEDVGKNIQRRAEDTGEAINRTVREAD</sequence>
<feature type="region of interest" description="Disordered" evidence="1">
    <location>
        <begin position="38"/>
        <end position="76"/>
    </location>
</feature>
<gene>
    <name evidence="3" type="ordered locus">Anacy_4137</name>
</gene>
<dbReference type="PATRIC" id="fig|272123.3.peg.4490"/>
<dbReference type="KEGG" id="acy:Anacy_4137"/>
<protein>
    <submittedName>
        <fullName evidence="3">Uncharacterized protein</fullName>
    </submittedName>
</protein>
<feature type="signal peptide" evidence="2">
    <location>
        <begin position="1"/>
        <end position="31"/>
    </location>
</feature>
<dbReference type="EMBL" id="CP003659">
    <property type="protein sequence ID" value="AFZ59505.1"/>
    <property type="molecule type" value="Genomic_DNA"/>
</dbReference>
<evidence type="ECO:0000256" key="1">
    <source>
        <dbReference type="SAM" id="MobiDB-lite"/>
    </source>
</evidence>
<dbReference type="Proteomes" id="UP000010474">
    <property type="component" value="Chromosome"/>
</dbReference>
<name>K9ZME9_ANACC</name>
<feature type="chain" id="PRO_5030173406" evidence="2">
    <location>
        <begin position="32"/>
        <end position="200"/>
    </location>
</feature>
<dbReference type="Gene3D" id="1.20.120.20">
    <property type="entry name" value="Apolipoprotein"/>
    <property type="match status" value="1"/>
</dbReference>
<dbReference type="STRING" id="272123.Anacy_4137"/>
<evidence type="ECO:0000313" key="3">
    <source>
        <dbReference type="EMBL" id="AFZ59505.1"/>
    </source>
</evidence>
<proteinExistence type="predicted"/>
<dbReference type="RefSeq" id="WP_015216122.1">
    <property type="nucleotide sequence ID" value="NC_019771.1"/>
</dbReference>
<evidence type="ECO:0000256" key="2">
    <source>
        <dbReference type="SAM" id="SignalP"/>
    </source>
</evidence>
<dbReference type="PROSITE" id="PS51257">
    <property type="entry name" value="PROKAR_LIPOPROTEIN"/>
    <property type="match status" value="1"/>
</dbReference>
<reference evidence="4" key="1">
    <citation type="journal article" date="2013" name="Proc. Natl. Acad. Sci. U.S.A.">
        <title>Improving the coverage of the cyanobacterial phylum using diversity-driven genome sequencing.</title>
        <authorList>
            <person name="Shih P.M."/>
            <person name="Wu D."/>
            <person name="Latifi A."/>
            <person name="Axen S.D."/>
            <person name="Fewer D.P."/>
            <person name="Talla E."/>
            <person name="Calteau A."/>
            <person name="Cai F."/>
            <person name="Tandeau de Marsac N."/>
            <person name="Rippka R."/>
            <person name="Herdman M."/>
            <person name="Sivonen K."/>
            <person name="Coursin T."/>
            <person name="Laurent T."/>
            <person name="Goodwin L."/>
            <person name="Nolan M."/>
            <person name="Davenport K.W."/>
            <person name="Han C.S."/>
            <person name="Rubin E.M."/>
            <person name="Eisen J.A."/>
            <person name="Woyke T."/>
            <person name="Gugger M."/>
            <person name="Kerfeld C.A."/>
        </authorList>
    </citation>
    <scope>NUCLEOTIDE SEQUENCE [LARGE SCALE GENOMIC DNA]</scope>
    <source>
        <strain evidence="4">ATCC 27899 / PCC 7122</strain>
    </source>
</reference>
<keyword evidence="4" id="KW-1185">Reference proteome</keyword>
<evidence type="ECO:0000313" key="4">
    <source>
        <dbReference type="Proteomes" id="UP000010474"/>
    </source>
</evidence>
<dbReference type="HOGENOM" id="CLU_090615_0_0_3"/>